<dbReference type="KEGG" id="ave:Arcve_2067"/>
<keyword evidence="3" id="KW-1185">Reference proteome</keyword>
<feature type="domain" description="AAA+ ATPase" evidence="1">
    <location>
        <begin position="5"/>
        <end position="130"/>
    </location>
</feature>
<accession>F2KSI7</accession>
<dbReference type="AlphaFoldDB" id="F2KSI7"/>
<evidence type="ECO:0000313" key="3">
    <source>
        <dbReference type="Proteomes" id="UP000008136"/>
    </source>
</evidence>
<proteinExistence type="predicted"/>
<gene>
    <name evidence="2" type="ordered locus">Arcve_2067</name>
</gene>
<sequence>MIELTNKRFCIFGLQGSGKTTLAKYILRQFGDSGWVIDVLDEYAGFNRYVMQDRTITGRDELNAAISYILQKFHPKLLVIDEANRYCPPKKPLPEMVSYLNDFHRHDNVAIGFIARRPAQLHTDLVELAHYLFIFRLVGKNDKIYLDYLHAGLSEAVESLPPHSFIFYNRETGEIKVMKVPLS</sequence>
<dbReference type="GeneID" id="10395201"/>
<dbReference type="Pfam" id="PF13401">
    <property type="entry name" value="AAA_22"/>
    <property type="match status" value="1"/>
</dbReference>
<name>F2KSI7_ARCVS</name>
<evidence type="ECO:0000259" key="1">
    <source>
        <dbReference type="SMART" id="SM00382"/>
    </source>
</evidence>
<reference evidence="2 3" key="1">
    <citation type="submission" date="2011-03" db="EMBL/GenBank/DDBJ databases">
        <title>The complete genome of Archaeoglobus veneficus SNP6.</title>
        <authorList>
            <consortium name="US DOE Joint Genome Institute (JGI-PGF)"/>
            <person name="Lucas S."/>
            <person name="Copeland A."/>
            <person name="Lapidus A."/>
            <person name="Bruce D."/>
            <person name="Goodwin L."/>
            <person name="Pitluck S."/>
            <person name="Kyrpides N."/>
            <person name="Mavromatis K."/>
            <person name="Pagani I."/>
            <person name="Ivanova N."/>
            <person name="Mikhailova N."/>
            <person name="Lu M."/>
            <person name="Detter J.C."/>
            <person name="Tapia R."/>
            <person name="Han C."/>
            <person name="Land M."/>
            <person name="Hauser L."/>
            <person name="Markowitz V."/>
            <person name="Cheng J.-F."/>
            <person name="Hugenholtz P."/>
            <person name="Woyke T."/>
            <person name="Wu D."/>
            <person name="Spring S."/>
            <person name="Brambilla E."/>
            <person name="Klenk H.-P."/>
            <person name="Eisen J.A."/>
        </authorList>
    </citation>
    <scope>NUCLEOTIDE SEQUENCE [LARGE SCALE GENOMIC DNA]</scope>
    <source>
        <strain>SNP6</strain>
    </source>
</reference>
<dbReference type="EMBL" id="CP002588">
    <property type="protein sequence ID" value="AEA48057.1"/>
    <property type="molecule type" value="Genomic_DNA"/>
</dbReference>
<dbReference type="Gene3D" id="3.40.50.300">
    <property type="entry name" value="P-loop containing nucleotide triphosphate hydrolases"/>
    <property type="match status" value="1"/>
</dbReference>
<dbReference type="eggNOG" id="arCOG00280">
    <property type="taxonomic scope" value="Archaea"/>
</dbReference>
<dbReference type="eggNOG" id="arCOG00285">
    <property type="taxonomic scope" value="Archaea"/>
</dbReference>
<dbReference type="HOGENOM" id="CLU_1501135_0_0_2"/>
<dbReference type="RefSeq" id="WP_013684708.1">
    <property type="nucleotide sequence ID" value="NC_015320.1"/>
</dbReference>
<dbReference type="GO" id="GO:0016887">
    <property type="term" value="F:ATP hydrolysis activity"/>
    <property type="evidence" value="ECO:0007669"/>
    <property type="project" value="InterPro"/>
</dbReference>
<dbReference type="InterPro" id="IPR027417">
    <property type="entry name" value="P-loop_NTPase"/>
</dbReference>
<evidence type="ECO:0000313" key="2">
    <source>
        <dbReference type="EMBL" id="AEA48057.1"/>
    </source>
</evidence>
<dbReference type="OrthoDB" id="270161at2157"/>
<dbReference type="Proteomes" id="UP000008136">
    <property type="component" value="Chromosome"/>
</dbReference>
<dbReference type="SMART" id="SM00382">
    <property type="entry name" value="AAA"/>
    <property type="match status" value="1"/>
</dbReference>
<organism evidence="2 3">
    <name type="scientific">Archaeoglobus veneficus (strain DSM 11195 / SNP6)</name>
    <dbReference type="NCBI Taxonomy" id="693661"/>
    <lineage>
        <taxon>Archaea</taxon>
        <taxon>Methanobacteriati</taxon>
        <taxon>Methanobacteriota</taxon>
        <taxon>Archaeoglobi</taxon>
        <taxon>Archaeoglobales</taxon>
        <taxon>Archaeoglobaceae</taxon>
        <taxon>Archaeoglobus</taxon>
    </lineage>
</organism>
<dbReference type="STRING" id="693661.Arcve_2067"/>
<protein>
    <submittedName>
        <fullName evidence="2">AAA ATPase</fullName>
    </submittedName>
</protein>
<dbReference type="SUPFAM" id="SSF52540">
    <property type="entry name" value="P-loop containing nucleoside triphosphate hydrolases"/>
    <property type="match status" value="1"/>
</dbReference>
<dbReference type="InterPro" id="IPR049945">
    <property type="entry name" value="AAA_22"/>
</dbReference>
<dbReference type="InterPro" id="IPR003593">
    <property type="entry name" value="AAA+_ATPase"/>
</dbReference>